<dbReference type="PANTHER" id="PTHR33121:SF70">
    <property type="entry name" value="SIGNALING PROTEIN YKOW"/>
    <property type="match status" value="1"/>
</dbReference>
<dbReference type="InterPro" id="IPR001633">
    <property type="entry name" value="EAL_dom"/>
</dbReference>
<sequence>MNAAKLEKQHTPLLERRSHTYKVLSVEDDLDYQEALINALVTLNYDDKDVEILTANSAREAIKVIAKNPDISVILLDVIMEADDAGLRLVDTIRDGIGNDLVRIVLLTGQSGVAPVNDIMKNYDIDDYWSKPDLTHDHLQTIILSNLRTWHHLKDMKEARHGMQMLVESSQRLATKRDILAYTQSILEEVSQLLNMKTGGIVCFSNGFDHGVEQALIVAASGDLAHYSHQYLGNVLDDKELMACISKACQAKQHVFIEGYSILFFANKELEGKECILLVKLDRELLPNDLNLLQVMCENINVGFRNVALHGKLTELAYFDPVSGIHNKNWLSREIKNMSLVDLPYAKLLMLHVEDLSHTETVFGTKFVDQLIQSLYSHLRTYFTDNINIALIDRDTLAVVVYTNQEYDEQKLEPIIHANLSIEDVTHSVDIVISSIDLAFFDHYEAEQIISAGESALEHAKRHGLSFLVYSEALATAISERYALLKDLRDAVVKDQIEIYLQPKVSLENGELIGFEALARWKHHSGSYIPPDQFITLAESCGLIGRLDENIMRRSCVALKALIEQGIHVPISVNVTGGDVVRPDYFERLEALFRELDVDSQLIELEITETQLIEEKAVICKQLDVLKKSGMKVNIDDFGTGYSSLAYLSSLALSTLKIDRSFVWRMADSEKDWQILKMIIDLAQVLGLSVIAEGIETDIQRQNLIDLGCQQGQGYLFARPMPLEQVISWVEGYSGSLGRTQ</sequence>
<dbReference type="SMART" id="SM00267">
    <property type="entry name" value="GGDEF"/>
    <property type="match status" value="1"/>
</dbReference>
<dbReference type="CDD" id="cd01948">
    <property type="entry name" value="EAL"/>
    <property type="match status" value="1"/>
</dbReference>
<evidence type="ECO:0000259" key="3">
    <source>
        <dbReference type="PROSITE" id="PS50883"/>
    </source>
</evidence>
<keyword evidence="1" id="KW-0597">Phosphoprotein</keyword>
<dbReference type="EMBL" id="JBAKAR010000002">
    <property type="protein sequence ID" value="MEL0612259.1"/>
    <property type="molecule type" value="Genomic_DNA"/>
</dbReference>
<evidence type="ECO:0000313" key="5">
    <source>
        <dbReference type="EMBL" id="MEL0612259.1"/>
    </source>
</evidence>
<accession>A0ABU9G1B1</accession>
<name>A0ABU9G1B1_9GAMM</name>
<dbReference type="InterPro" id="IPR029787">
    <property type="entry name" value="Nucleotide_cyclase"/>
</dbReference>
<dbReference type="PROSITE" id="PS50110">
    <property type="entry name" value="RESPONSE_REGULATORY"/>
    <property type="match status" value="1"/>
</dbReference>
<dbReference type="Pfam" id="PF11849">
    <property type="entry name" value="DUF3369"/>
    <property type="match status" value="1"/>
</dbReference>
<feature type="domain" description="Response regulatory" evidence="2">
    <location>
        <begin position="22"/>
        <end position="146"/>
    </location>
</feature>
<evidence type="ECO:0000256" key="1">
    <source>
        <dbReference type="PROSITE-ProRule" id="PRU00169"/>
    </source>
</evidence>
<dbReference type="SUPFAM" id="SSF52172">
    <property type="entry name" value="CheY-like"/>
    <property type="match status" value="1"/>
</dbReference>
<dbReference type="InterPro" id="IPR001789">
    <property type="entry name" value="Sig_transdc_resp-reg_receiver"/>
</dbReference>
<dbReference type="SMART" id="SM00052">
    <property type="entry name" value="EAL"/>
    <property type="match status" value="1"/>
</dbReference>
<proteinExistence type="predicted"/>
<feature type="domain" description="EAL" evidence="3">
    <location>
        <begin position="481"/>
        <end position="734"/>
    </location>
</feature>
<protein>
    <submittedName>
        <fullName evidence="5">EAL domain-containing protein</fullName>
    </submittedName>
</protein>
<dbReference type="SUPFAM" id="SSF55073">
    <property type="entry name" value="Nucleotide cyclase"/>
    <property type="match status" value="1"/>
</dbReference>
<dbReference type="Pfam" id="PF00990">
    <property type="entry name" value="GGDEF"/>
    <property type="match status" value="1"/>
</dbReference>
<dbReference type="PROSITE" id="PS50883">
    <property type="entry name" value="EAL"/>
    <property type="match status" value="1"/>
</dbReference>
<dbReference type="SUPFAM" id="SSF141868">
    <property type="entry name" value="EAL domain-like"/>
    <property type="match status" value="1"/>
</dbReference>
<dbReference type="PROSITE" id="PS50887">
    <property type="entry name" value="GGDEF"/>
    <property type="match status" value="1"/>
</dbReference>
<feature type="modified residue" description="4-aspartylphosphate" evidence="1">
    <location>
        <position position="77"/>
    </location>
</feature>
<keyword evidence="6" id="KW-1185">Reference proteome</keyword>
<comment type="caution">
    <text evidence="5">The sequence shown here is derived from an EMBL/GenBank/DDBJ whole genome shotgun (WGS) entry which is preliminary data.</text>
</comment>
<reference evidence="5 6" key="1">
    <citation type="submission" date="2024-02" db="EMBL/GenBank/DDBJ databases">
        <title>Bacteria isolated from the canopy kelp, Nereocystis luetkeana.</title>
        <authorList>
            <person name="Pfister C.A."/>
            <person name="Younker I.T."/>
            <person name="Light S.H."/>
        </authorList>
    </citation>
    <scope>NUCLEOTIDE SEQUENCE [LARGE SCALE GENOMIC DNA]</scope>
    <source>
        <strain evidence="5 6">TI.4.07</strain>
    </source>
</reference>
<dbReference type="InterPro" id="IPR021800">
    <property type="entry name" value="DUF3369"/>
</dbReference>
<dbReference type="InterPro" id="IPR000160">
    <property type="entry name" value="GGDEF_dom"/>
</dbReference>
<dbReference type="InterPro" id="IPR035919">
    <property type="entry name" value="EAL_sf"/>
</dbReference>
<feature type="domain" description="GGDEF" evidence="4">
    <location>
        <begin position="344"/>
        <end position="473"/>
    </location>
</feature>
<dbReference type="Gene3D" id="3.20.20.450">
    <property type="entry name" value="EAL domain"/>
    <property type="match status" value="1"/>
</dbReference>
<dbReference type="SMART" id="SM00448">
    <property type="entry name" value="REC"/>
    <property type="match status" value="1"/>
</dbReference>
<dbReference type="InterPro" id="IPR043128">
    <property type="entry name" value="Rev_trsase/Diguanyl_cyclase"/>
</dbReference>
<evidence type="ECO:0000313" key="6">
    <source>
        <dbReference type="Proteomes" id="UP001379949"/>
    </source>
</evidence>
<dbReference type="Gene3D" id="3.30.70.270">
    <property type="match status" value="1"/>
</dbReference>
<dbReference type="Proteomes" id="UP001379949">
    <property type="component" value="Unassembled WGS sequence"/>
</dbReference>
<dbReference type="InterPro" id="IPR050706">
    <property type="entry name" value="Cyclic-di-GMP_PDE-like"/>
</dbReference>
<evidence type="ECO:0000259" key="4">
    <source>
        <dbReference type="PROSITE" id="PS50887"/>
    </source>
</evidence>
<dbReference type="RefSeq" id="WP_341566351.1">
    <property type="nucleotide sequence ID" value="NZ_JBAKAR010000002.1"/>
</dbReference>
<dbReference type="Pfam" id="PF00563">
    <property type="entry name" value="EAL"/>
    <property type="match status" value="1"/>
</dbReference>
<dbReference type="PANTHER" id="PTHR33121">
    <property type="entry name" value="CYCLIC DI-GMP PHOSPHODIESTERASE PDEF"/>
    <property type="match status" value="1"/>
</dbReference>
<dbReference type="Gene3D" id="3.40.50.2300">
    <property type="match status" value="1"/>
</dbReference>
<dbReference type="InterPro" id="IPR011006">
    <property type="entry name" value="CheY-like_superfamily"/>
</dbReference>
<gene>
    <name evidence="5" type="ORF">V6242_03820</name>
</gene>
<evidence type="ECO:0000259" key="2">
    <source>
        <dbReference type="PROSITE" id="PS50110"/>
    </source>
</evidence>
<organism evidence="5 6">
    <name type="scientific">Marinomonas arenicola</name>
    <dbReference type="NCBI Taxonomy" id="569601"/>
    <lineage>
        <taxon>Bacteria</taxon>
        <taxon>Pseudomonadati</taxon>
        <taxon>Pseudomonadota</taxon>
        <taxon>Gammaproteobacteria</taxon>
        <taxon>Oceanospirillales</taxon>
        <taxon>Oceanospirillaceae</taxon>
        <taxon>Marinomonas</taxon>
    </lineage>
</organism>